<dbReference type="InterPro" id="IPR029058">
    <property type="entry name" value="AB_hydrolase_fold"/>
</dbReference>
<evidence type="ECO:0000256" key="2">
    <source>
        <dbReference type="ARBA" id="ARBA00022729"/>
    </source>
</evidence>
<dbReference type="AlphaFoldDB" id="A0A182Q7N4"/>
<evidence type="ECO:0000256" key="5">
    <source>
        <dbReference type="ARBA" id="ARBA00023098"/>
    </source>
</evidence>
<keyword evidence="4 7" id="KW-0442">Lipid degradation</keyword>
<dbReference type="PIRSF" id="PIRSF000862">
    <property type="entry name" value="Steryl_ester_lip"/>
    <property type="match status" value="1"/>
</dbReference>
<feature type="active site" description="Charge relay system" evidence="8">
    <location>
        <position position="364"/>
    </location>
</feature>
<name>A0A182Q7N4_9DIPT</name>
<feature type="active site" description="Nucleophile" evidence="8">
    <location>
        <position position="165"/>
    </location>
</feature>
<dbReference type="EMBL" id="AXCN02000296">
    <property type="status" value="NOT_ANNOTATED_CDS"/>
    <property type="molecule type" value="Genomic_DNA"/>
</dbReference>
<keyword evidence="5" id="KW-0443">Lipid metabolism</keyword>
<evidence type="ECO:0000259" key="10">
    <source>
        <dbReference type="Pfam" id="PF00561"/>
    </source>
</evidence>
<feature type="active site" description="Charge relay system" evidence="8">
    <location>
        <position position="331"/>
    </location>
</feature>
<evidence type="ECO:0000256" key="4">
    <source>
        <dbReference type="ARBA" id="ARBA00022963"/>
    </source>
</evidence>
<organism evidence="11 12">
    <name type="scientific">Anopheles farauti</name>
    <dbReference type="NCBI Taxonomy" id="69004"/>
    <lineage>
        <taxon>Eukaryota</taxon>
        <taxon>Metazoa</taxon>
        <taxon>Ecdysozoa</taxon>
        <taxon>Arthropoda</taxon>
        <taxon>Hexapoda</taxon>
        <taxon>Insecta</taxon>
        <taxon>Pterygota</taxon>
        <taxon>Neoptera</taxon>
        <taxon>Endopterygota</taxon>
        <taxon>Diptera</taxon>
        <taxon>Nematocera</taxon>
        <taxon>Culicoidea</taxon>
        <taxon>Culicidae</taxon>
        <taxon>Anophelinae</taxon>
        <taxon>Anopheles</taxon>
    </lineage>
</organism>
<feature type="chain" id="PRO_5008132403" description="Lipase" evidence="9">
    <location>
        <begin position="19"/>
        <end position="398"/>
    </location>
</feature>
<protein>
    <recommendedName>
        <fullName evidence="7">Lipase</fullName>
    </recommendedName>
</protein>
<dbReference type="GO" id="GO:0016042">
    <property type="term" value="P:lipid catabolic process"/>
    <property type="evidence" value="ECO:0007669"/>
    <property type="project" value="UniProtKB-KW"/>
</dbReference>
<keyword evidence="2 9" id="KW-0732">Signal</keyword>
<dbReference type="Gene3D" id="3.40.50.1820">
    <property type="entry name" value="alpha/beta hydrolase"/>
    <property type="match status" value="1"/>
</dbReference>
<reference evidence="12" key="1">
    <citation type="submission" date="2014-01" db="EMBL/GenBank/DDBJ databases">
        <title>The Genome Sequence of Anopheles farauti FAR1 (V2).</title>
        <authorList>
            <consortium name="The Broad Institute Genomics Platform"/>
            <person name="Neafsey D.E."/>
            <person name="Besansky N."/>
            <person name="Howell P."/>
            <person name="Walton C."/>
            <person name="Young S.K."/>
            <person name="Zeng Q."/>
            <person name="Gargeya S."/>
            <person name="Fitzgerald M."/>
            <person name="Haas B."/>
            <person name="Abouelleil A."/>
            <person name="Allen A.W."/>
            <person name="Alvarado L."/>
            <person name="Arachchi H.M."/>
            <person name="Berlin A.M."/>
            <person name="Chapman S.B."/>
            <person name="Gainer-Dewar J."/>
            <person name="Goldberg J."/>
            <person name="Griggs A."/>
            <person name="Gujja S."/>
            <person name="Hansen M."/>
            <person name="Howarth C."/>
            <person name="Imamovic A."/>
            <person name="Ireland A."/>
            <person name="Larimer J."/>
            <person name="McCowan C."/>
            <person name="Murphy C."/>
            <person name="Pearson M."/>
            <person name="Poon T.W."/>
            <person name="Priest M."/>
            <person name="Roberts A."/>
            <person name="Saif S."/>
            <person name="Shea T."/>
            <person name="Sisk P."/>
            <person name="Sykes S."/>
            <person name="Wortman J."/>
            <person name="Nusbaum C."/>
            <person name="Birren B."/>
        </authorList>
    </citation>
    <scope>NUCLEOTIDE SEQUENCE [LARGE SCALE GENOMIC DNA]</scope>
    <source>
        <strain evidence="12">FAR1</strain>
    </source>
</reference>
<dbReference type="STRING" id="69004.A0A182Q7N4"/>
<evidence type="ECO:0000256" key="1">
    <source>
        <dbReference type="ARBA" id="ARBA00010701"/>
    </source>
</evidence>
<reference evidence="11" key="2">
    <citation type="submission" date="2020-05" db="UniProtKB">
        <authorList>
            <consortium name="EnsemblMetazoa"/>
        </authorList>
    </citation>
    <scope>IDENTIFICATION</scope>
    <source>
        <strain evidence="11">FAR1</strain>
    </source>
</reference>
<evidence type="ECO:0000256" key="9">
    <source>
        <dbReference type="SAM" id="SignalP"/>
    </source>
</evidence>
<evidence type="ECO:0000313" key="11">
    <source>
        <dbReference type="EnsemblMetazoa" id="AFAF004670-PA"/>
    </source>
</evidence>
<dbReference type="VEuPathDB" id="VectorBase:AFAF004670"/>
<dbReference type="GO" id="GO:0016788">
    <property type="term" value="F:hydrolase activity, acting on ester bonds"/>
    <property type="evidence" value="ECO:0007669"/>
    <property type="project" value="InterPro"/>
</dbReference>
<sequence length="398" mass="44941">MSFALRVTFWLLTTGVGGRLIIDESDGTLTALELVKKYGYRGRAYTVITSDGYKLGVHRMSRKEGHNMQLLPVLIIHGLLGSSADWVLIGPENAIGYQLANAGYDVWLGNTRGNRYSRQHEEMSPSYVPFWNFSWHEKGMHDLPAMIDFMLNATGHRQIYYIGYSEGTTTYFVMTSTRTEYNAKIRLAHAMAPAVLLDDMRSTLLTSLADISPVLIPLGQGANFVELLRWSETQNGLLRNLCNPSVTWNPCPGVFGDAFGPNPESLNVHVIQAMMGHCPSGASIKELKHYDQVIKSGIFQPYQEDTVYNEQAPYNLTASTVPVHIYYGENDWIVHPKNVRQLATVLPNVRELQAIGGKNTQYTHIDFMIGKRVNTLVYKKILFNLWNDTQMRLRQGNF</sequence>
<dbReference type="SUPFAM" id="SSF53474">
    <property type="entry name" value="alpha/beta-Hydrolases"/>
    <property type="match status" value="1"/>
</dbReference>
<feature type="signal peptide" evidence="9">
    <location>
        <begin position="1"/>
        <end position="18"/>
    </location>
</feature>
<evidence type="ECO:0000256" key="3">
    <source>
        <dbReference type="ARBA" id="ARBA00022801"/>
    </source>
</evidence>
<feature type="domain" description="AB hydrolase-1" evidence="10">
    <location>
        <begin position="72"/>
        <end position="356"/>
    </location>
</feature>
<dbReference type="Proteomes" id="UP000075886">
    <property type="component" value="Unassembled WGS sequence"/>
</dbReference>
<dbReference type="InterPro" id="IPR000073">
    <property type="entry name" value="AB_hydrolase_1"/>
</dbReference>
<dbReference type="FunFam" id="3.40.50.1820:FF:000057">
    <property type="entry name" value="Lipase"/>
    <property type="match status" value="1"/>
</dbReference>
<accession>A0A182Q7N4</accession>
<dbReference type="Pfam" id="PF00561">
    <property type="entry name" value="Abhydrolase_1"/>
    <property type="match status" value="1"/>
</dbReference>
<keyword evidence="6" id="KW-0325">Glycoprotein</keyword>
<evidence type="ECO:0000256" key="6">
    <source>
        <dbReference type="ARBA" id="ARBA00023180"/>
    </source>
</evidence>
<evidence type="ECO:0000256" key="8">
    <source>
        <dbReference type="PIRSR" id="PIRSR000862-1"/>
    </source>
</evidence>
<dbReference type="PANTHER" id="PTHR11005">
    <property type="entry name" value="LYSOSOMAL ACID LIPASE-RELATED"/>
    <property type="match status" value="1"/>
</dbReference>
<dbReference type="InterPro" id="IPR025483">
    <property type="entry name" value="Lipase_euk"/>
</dbReference>
<comment type="similarity">
    <text evidence="1 7">Belongs to the AB hydrolase superfamily. Lipase family.</text>
</comment>
<evidence type="ECO:0000256" key="7">
    <source>
        <dbReference type="PIRNR" id="PIRNR000862"/>
    </source>
</evidence>
<evidence type="ECO:0000313" key="12">
    <source>
        <dbReference type="Proteomes" id="UP000075886"/>
    </source>
</evidence>
<keyword evidence="12" id="KW-1185">Reference proteome</keyword>
<proteinExistence type="inferred from homology"/>
<dbReference type="EnsemblMetazoa" id="AFAF004670-RA">
    <property type="protein sequence ID" value="AFAF004670-PA"/>
    <property type="gene ID" value="AFAF004670"/>
</dbReference>
<keyword evidence="3 7" id="KW-0378">Hydrolase</keyword>